<dbReference type="OrthoDB" id="5862048at2759"/>
<keyword evidence="2" id="KW-1185">Reference proteome</keyword>
<evidence type="ECO:0000313" key="2">
    <source>
        <dbReference type="Proteomes" id="UP000271098"/>
    </source>
</evidence>
<proteinExistence type="predicted"/>
<evidence type="ECO:0000313" key="3">
    <source>
        <dbReference type="WBParaSite" id="GPUH_0001011801-mRNA-1"/>
    </source>
</evidence>
<reference evidence="3" key="1">
    <citation type="submission" date="2016-06" db="UniProtKB">
        <authorList>
            <consortium name="WormBaseParasite"/>
        </authorList>
    </citation>
    <scope>IDENTIFICATION</scope>
</reference>
<protein>
    <submittedName>
        <fullName evidence="3">MAM domain-containing protein</fullName>
    </submittedName>
</protein>
<accession>A0A183DN14</accession>
<gene>
    <name evidence="1" type="ORF">GPUH_LOCUS10105</name>
</gene>
<dbReference type="WBParaSite" id="GPUH_0001011801-mRNA-1">
    <property type="protein sequence ID" value="GPUH_0001011801-mRNA-1"/>
    <property type="gene ID" value="GPUH_0001011801"/>
</dbReference>
<evidence type="ECO:0000313" key="1">
    <source>
        <dbReference type="EMBL" id="VDN16994.1"/>
    </source>
</evidence>
<dbReference type="EMBL" id="UYRT01077850">
    <property type="protein sequence ID" value="VDN16994.1"/>
    <property type="molecule type" value="Genomic_DNA"/>
</dbReference>
<sequence>MQFVVDLGDNFRGRPFITAVKSSPVEAAEELNCNDFSAKCRWRTVGHASEMWQVADESPSSDLMFNATGALPVPEAPFLFMYIEQNRFGPFNVLQSDPIGCQTENPSKITFRFWTTRDVVLEVCARDHLLNVLECHPVTMDLSPAPFSIKFSKLPTFTVTFKFIH</sequence>
<dbReference type="Proteomes" id="UP000271098">
    <property type="component" value="Unassembled WGS sequence"/>
</dbReference>
<organism evidence="3">
    <name type="scientific">Gongylonema pulchrum</name>
    <dbReference type="NCBI Taxonomy" id="637853"/>
    <lineage>
        <taxon>Eukaryota</taxon>
        <taxon>Metazoa</taxon>
        <taxon>Ecdysozoa</taxon>
        <taxon>Nematoda</taxon>
        <taxon>Chromadorea</taxon>
        <taxon>Rhabditida</taxon>
        <taxon>Spirurina</taxon>
        <taxon>Spiruromorpha</taxon>
        <taxon>Spiruroidea</taxon>
        <taxon>Gongylonematidae</taxon>
        <taxon>Gongylonema</taxon>
    </lineage>
</organism>
<reference evidence="1 2" key="2">
    <citation type="submission" date="2018-11" db="EMBL/GenBank/DDBJ databases">
        <authorList>
            <consortium name="Pathogen Informatics"/>
        </authorList>
    </citation>
    <scope>NUCLEOTIDE SEQUENCE [LARGE SCALE GENOMIC DNA]</scope>
</reference>
<name>A0A183DN14_9BILA</name>
<dbReference type="AlphaFoldDB" id="A0A183DN14"/>